<dbReference type="InterPro" id="IPR036188">
    <property type="entry name" value="FAD/NAD-bd_sf"/>
</dbReference>
<dbReference type="Pfam" id="PF07992">
    <property type="entry name" value="Pyr_redox_2"/>
    <property type="match status" value="1"/>
</dbReference>
<protein>
    <submittedName>
        <fullName evidence="8">FAD-dependent oxidoreductase</fullName>
    </submittedName>
</protein>
<dbReference type="InterPro" id="IPR028202">
    <property type="entry name" value="Reductase_C"/>
</dbReference>
<keyword evidence="3" id="KW-0274">FAD</keyword>
<reference evidence="8 10" key="2">
    <citation type="submission" date="2020-02" db="EMBL/GenBank/DDBJ databases">
        <title>The WGS of Modestobacter muralis DSM 100205.</title>
        <authorList>
            <person name="Jiang Z."/>
        </authorList>
    </citation>
    <scope>NUCLEOTIDE SEQUENCE [LARGE SCALE GENOMIC DNA]</scope>
    <source>
        <strain evidence="8 10">DSM 100205</strain>
    </source>
</reference>
<dbReference type="Proteomes" id="UP000471152">
    <property type="component" value="Unassembled WGS sequence"/>
</dbReference>
<dbReference type="InterPro" id="IPR023753">
    <property type="entry name" value="FAD/NAD-binding_dom"/>
</dbReference>
<accession>A0A6P0H8A4</accession>
<reference evidence="7 9" key="1">
    <citation type="submission" date="2020-01" db="EMBL/GenBank/DDBJ databases">
        <title>the WGS Modestobacter muralis CPCC 204518.</title>
        <authorList>
            <person name="Jiang Z."/>
        </authorList>
    </citation>
    <scope>NUCLEOTIDE SEQUENCE [LARGE SCALE GENOMIC DNA]</scope>
    <source>
        <strain evidence="7 9">DSM 100205</strain>
    </source>
</reference>
<evidence type="ECO:0000313" key="7">
    <source>
        <dbReference type="EMBL" id="NEK95230.1"/>
    </source>
</evidence>
<evidence type="ECO:0000313" key="9">
    <source>
        <dbReference type="Proteomes" id="UP000468828"/>
    </source>
</evidence>
<dbReference type="Pfam" id="PF14759">
    <property type="entry name" value="Reductase_C"/>
    <property type="match status" value="1"/>
</dbReference>
<keyword evidence="4" id="KW-0560">Oxidoreductase</keyword>
<comment type="caution">
    <text evidence="8">The sequence shown here is derived from an EMBL/GenBank/DDBJ whole genome shotgun (WGS) entry which is preliminary data.</text>
</comment>
<dbReference type="GO" id="GO:0005737">
    <property type="term" value="C:cytoplasm"/>
    <property type="evidence" value="ECO:0007669"/>
    <property type="project" value="TreeGrafter"/>
</dbReference>
<evidence type="ECO:0000256" key="2">
    <source>
        <dbReference type="ARBA" id="ARBA00022630"/>
    </source>
</evidence>
<evidence type="ECO:0000256" key="1">
    <source>
        <dbReference type="ARBA" id="ARBA00001974"/>
    </source>
</evidence>
<evidence type="ECO:0000313" key="10">
    <source>
        <dbReference type="Proteomes" id="UP000471152"/>
    </source>
</evidence>
<name>A0A6P0H8A4_9ACTN</name>
<dbReference type="PRINTS" id="PR00368">
    <property type="entry name" value="FADPNR"/>
</dbReference>
<evidence type="ECO:0000256" key="4">
    <source>
        <dbReference type="ARBA" id="ARBA00023002"/>
    </source>
</evidence>
<dbReference type="Gene3D" id="3.30.390.30">
    <property type="match status" value="1"/>
</dbReference>
<dbReference type="GO" id="GO:0016651">
    <property type="term" value="F:oxidoreductase activity, acting on NAD(P)H"/>
    <property type="evidence" value="ECO:0007669"/>
    <property type="project" value="TreeGrafter"/>
</dbReference>
<dbReference type="PANTHER" id="PTHR43557">
    <property type="entry name" value="APOPTOSIS-INDUCING FACTOR 1"/>
    <property type="match status" value="1"/>
</dbReference>
<gene>
    <name evidence="8" type="ORF">G3R41_14445</name>
    <name evidence="7" type="ORF">GCU67_13795</name>
</gene>
<evidence type="ECO:0000256" key="3">
    <source>
        <dbReference type="ARBA" id="ARBA00022827"/>
    </source>
</evidence>
<feature type="domain" description="Reductase C-terminal" evidence="6">
    <location>
        <begin position="321"/>
        <end position="392"/>
    </location>
</feature>
<dbReference type="PANTHER" id="PTHR43557:SF2">
    <property type="entry name" value="RIESKE DOMAIN-CONTAINING PROTEIN-RELATED"/>
    <property type="match status" value="1"/>
</dbReference>
<sequence length="419" mass="44308">MTGTVLVVGASIGGVRTAQALRSEGFDGRIVLVGAEPHAPYDKPPLSKQFLSGAWELEKVLLLTAEQAAADGIELRLGSPATRLDVAGSRLLLADGEALDYDKLVVATGASARPSPWRPESGVHVVRTLDDSRHLADALRQDGPVVVVGGGFIGAEVAATARGLGHDVTVVDPMPTPIGRVVGPEIGSIFAELHHRHDVATRFGLGVEGVEGVAGNLRVRLTDGSTLNAATVVVGIGAVPNDGWLADSGLAVENGVLCDEYSRAVDAPDVFAVGDVARWFHPGYREHVRVEHWTNAVEQAVIAAHNIAHPDDLRPHSPVEYVWSDQYDWKAQIVGRPVLGVRHEIIGTLEGERPRGAVLYQDDADRLCGAVTVNWPRALVQCRRLVTGHAGYDEALDRIRALVSAGPAMAAVPATSADG</sequence>
<dbReference type="PRINTS" id="PR00411">
    <property type="entry name" value="PNDRDTASEI"/>
</dbReference>
<evidence type="ECO:0000259" key="6">
    <source>
        <dbReference type="Pfam" id="PF14759"/>
    </source>
</evidence>
<proteinExistence type="predicted"/>
<dbReference type="Gene3D" id="3.50.50.60">
    <property type="entry name" value="FAD/NAD(P)-binding domain"/>
    <property type="match status" value="2"/>
</dbReference>
<comment type="cofactor">
    <cofactor evidence="1">
        <name>FAD</name>
        <dbReference type="ChEBI" id="CHEBI:57692"/>
    </cofactor>
</comment>
<keyword evidence="2" id="KW-0285">Flavoprotein</keyword>
<dbReference type="Proteomes" id="UP000468828">
    <property type="component" value="Unassembled WGS sequence"/>
</dbReference>
<organism evidence="8 10">
    <name type="scientific">Modestobacter muralis</name>
    <dbReference type="NCBI Taxonomy" id="1608614"/>
    <lineage>
        <taxon>Bacteria</taxon>
        <taxon>Bacillati</taxon>
        <taxon>Actinomycetota</taxon>
        <taxon>Actinomycetes</taxon>
        <taxon>Geodermatophilales</taxon>
        <taxon>Geodermatophilaceae</taxon>
        <taxon>Modestobacter</taxon>
    </lineage>
</organism>
<dbReference type="SUPFAM" id="SSF55424">
    <property type="entry name" value="FAD/NAD-linked reductases, dimerisation (C-terminal) domain"/>
    <property type="match status" value="1"/>
</dbReference>
<dbReference type="InterPro" id="IPR016156">
    <property type="entry name" value="FAD/NAD-linked_Rdtase_dimer_sf"/>
</dbReference>
<dbReference type="InterPro" id="IPR050446">
    <property type="entry name" value="FAD-oxidoreductase/Apoptosis"/>
</dbReference>
<dbReference type="EMBL" id="JAAGWH010000039">
    <property type="protein sequence ID" value="NEK95230.1"/>
    <property type="molecule type" value="Genomic_DNA"/>
</dbReference>
<evidence type="ECO:0000313" key="8">
    <source>
        <dbReference type="EMBL" id="NEN52118.1"/>
    </source>
</evidence>
<dbReference type="SUPFAM" id="SSF51905">
    <property type="entry name" value="FAD/NAD(P)-binding domain"/>
    <property type="match status" value="2"/>
</dbReference>
<feature type="domain" description="FAD/NAD(P)-binding" evidence="5">
    <location>
        <begin position="4"/>
        <end position="300"/>
    </location>
</feature>
<keyword evidence="9" id="KW-1185">Reference proteome</keyword>
<evidence type="ECO:0000259" key="5">
    <source>
        <dbReference type="Pfam" id="PF07992"/>
    </source>
</evidence>
<dbReference type="AlphaFoldDB" id="A0A6P0H8A4"/>
<dbReference type="EMBL" id="JAAGWB010000041">
    <property type="protein sequence ID" value="NEN52118.1"/>
    <property type="molecule type" value="Genomic_DNA"/>
</dbReference>
<dbReference type="RefSeq" id="WP_163611797.1">
    <property type="nucleotide sequence ID" value="NZ_JAAGWB010000041.1"/>
</dbReference>